<dbReference type="OrthoDB" id="2219942at2759"/>
<evidence type="ECO:0000313" key="3">
    <source>
        <dbReference type="Proteomes" id="UP000716291"/>
    </source>
</evidence>
<evidence type="ECO:0000256" key="1">
    <source>
        <dbReference type="SAM" id="Coils"/>
    </source>
</evidence>
<sequence length="417" mass="47367">MPPTRGPYNKAQLPTLTEEQLAELDTLFKTYRKRITCPACKATTTFHRHGSSSRDPTQPQFMCTSCHKYIKAHPMYQLLQCTATFDEQTSQLPHSMELSNTLEDSNAANSVPTQLSTVTDDSQPLIIQLQKTVEYLTAELSKAHEAIQKLQNQIATMSTQSPQVHQQAASNEFPTIQESSQRIGFPDAPWHNKAKLDSLKQSMLRQREQRRVQREAAAARVFQPPSPNQGFKYLYIPTKARIPVGTLRTTFRRLGVNNARLLDIHYPARHTAAILIHNDYENEFIELLTKHRITPKENFNPNSGSILEDPNLASLSTTERDKIAKEHQITRLERAVQHIRAPVKYAVARFFYDKQWISKKFYDTLASARNPHLSNIFDQSPASGEDTSNAHDLDDINMLTDEELAQPGDRASPSLHN</sequence>
<keyword evidence="1" id="KW-0175">Coiled coil</keyword>
<protein>
    <submittedName>
        <fullName evidence="2">Uncharacterized protein</fullName>
    </submittedName>
</protein>
<dbReference type="AlphaFoldDB" id="A0A9P6WZ73"/>
<gene>
    <name evidence="2" type="ORF">G6F64_011501</name>
</gene>
<organism evidence="2 3">
    <name type="scientific">Rhizopus oryzae</name>
    <name type="common">Mucormycosis agent</name>
    <name type="synonym">Rhizopus arrhizus var. delemar</name>
    <dbReference type="NCBI Taxonomy" id="64495"/>
    <lineage>
        <taxon>Eukaryota</taxon>
        <taxon>Fungi</taxon>
        <taxon>Fungi incertae sedis</taxon>
        <taxon>Mucoromycota</taxon>
        <taxon>Mucoromycotina</taxon>
        <taxon>Mucoromycetes</taxon>
        <taxon>Mucorales</taxon>
        <taxon>Mucorineae</taxon>
        <taxon>Rhizopodaceae</taxon>
        <taxon>Rhizopus</taxon>
    </lineage>
</organism>
<keyword evidence="3" id="KW-1185">Reference proteome</keyword>
<comment type="caution">
    <text evidence="2">The sequence shown here is derived from an EMBL/GenBank/DDBJ whole genome shotgun (WGS) entry which is preliminary data.</text>
</comment>
<accession>A0A9P6WZ73</accession>
<reference evidence="2" key="1">
    <citation type="journal article" date="2020" name="Microb. Genom.">
        <title>Genetic diversity of clinical and environmental Mucorales isolates obtained from an investigation of mucormycosis cases among solid organ transplant recipients.</title>
        <authorList>
            <person name="Nguyen M.H."/>
            <person name="Kaul D."/>
            <person name="Muto C."/>
            <person name="Cheng S.J."/>
            <person name="Richter R.A."/>
            <person name="Bruno V.M."/>
            <person name="Liu G."/>
            <person name="Beyhan S."/>
            <person name="Sundermann A.J."/>
            <person name="Mounaud S."/>
            <person name="Pasculle A.W."/>
            <person name="Nierman W.C."/>
            <person name="Driscoll E."/>
            <person name="Cumbie R."/>
            <person name="Clancy C.J."/>
            <person name="Dupont C.L."/>
        </authorList>
    </citation>
    <scope>NUCLEOTIDE SEQUENCE</scope>
    <source>
        <strain evidence="2">GL11</strain>
    </source>
</reference>
<evidence type="ECO:0000313" key="2">
    <source>
        <dbReference type="EMBL" id="KAG1301774.1"/>
    </source>
</evidence>
<dbReference type="EMBL" id="JAANQT010002831">
    <property type="protein sequence ID" value="KAG1301774.1"/>
    <property type="molecule type" value="Genomic_DNA"/>
</dbReference>
<dbReference type="Proteomes" id="UP000716291">
    <property type="component" value="Unassembled WGS sequence"/>
</dbReference>
<feature type="coiled-coil region" evidence="1">
    <location>
        <begin position="133"/>
        <end position="160"/>
    </location>
</feature>
<proteinExistence type="predicted"/>
<name>A0A9P6WZ73_RHIOR</name>